<proteinExistence type="predicted"/>
<sequence>MKHLKTLYQLLSALLLTGLSSCTNLLNEANISPNVVDPAVSNPNMIMPNIMVPMANKYLDWGWGNISGTMQHIQHDGWYGGVNHYEWAPEDWNIYYDALRNNEFLLKSSGKFHQGIALTMKAFIFGNITDFWGDAPYTESLKGDKGLFEPQYDSQEVIYKGVIEDLKQAAAIFATGDNSGYLSGYDTFYGGDVVKWHKFANSLLLRYYLRVSEKLPDLAKAGVEAVYNSGVYLTSSPEDATISFVGSSASNMWPYIFKLDQVGQSNFRRIKPAQTLLSQLMKTQDPRLQVWFAPVHVQWVADKSLPKPVDDYIRKDGVPTNMAYADDVTLKALITDGHKLTKRFNPDTYTGAPLDTNLFVGVPAGMRWPDTYNGNPTPGQTVENQHVSQLSDLYRYSNDNRFLKGKLISASEVAFILAEAALKGYQTGNAKTHYENGIRLSLQAWGVEEQYDRFIGRPEVAYQGNLEQLITQKWISSWTMSAEAWMDFRRTGLPRLEAGAGSAQPVLPVRFIYGDKELSLNRHNANEAIKKLEKTQYAIQPNNQWSKPWVIQGTGKPW</sequence>
<evidence type="ECO:0008006" key="4">
    <source>
        <dbReference type="Google" id="ProtNLM"/>
    </source>
</evidence>
<evidence type="ECO:0000313" key="3">
    <source>
        <dbReference type="Proteomes" id="UP001501508"/>
    </source>
</evidence>
<evidence type="ECO:0000256" key="1">
    <source>
        <dbReference type="SAM" id="SignalP"/>
    </source>
</evidence>
<gene>
    <name evidence="2" type="ORF">GCM10023091_02890</name>
</gene>
<feature type="chain" id="PRO_5047005469" description="SusD-like starch-binding protein associating with outer membrane" evidence="1">
    <location>
        <begin position="26"/>
        <end position="558"/>
    </location>
</feature>
<name>A0ABP8LNF3_9BACT</name>
<reference evidence="3" key="1">
    <citation type="journal article" date="2019" name="Int. J. Syst. Evol. Microbiol.">
        <title>The Global Catalogue of Microorganisms (GCM) 10K type strain sequencing project: providing services to taxonomists for standard genome sequencing and annotation.</title>
        <authorList>
            <consortium name="The Broad Institute Genomics Platform"/>
            <consortium name="The Broad Institute Genome Sequencing Center for Infectious Disease"/>
            <person name="Wu L."/>
            <person name="Ma J."/>
        </authorList>
    </citation>
    <scope>NUCLEOTIDE SEQUENCE [LARGE SCALE GENOMIC DNA]</scope>
    <source>
        <strain evidence="3">JCM 31920</strain>
    </source>
</reference>
<dbReference type="Proteomes" id="UP001501508">
    <property type="component" value="Unassembled WGS sequence"/>
</dbReference>
<evidence type="ECO:0000313" key="2">
    <source>
        <dbReference type="EMBL" id="GAA4431710.1"/>
    </source>
</evidence>
<dbReference type="Gene3D" id="1.25.40.390">
    <property type="match status" value="2"/>
</dbReference>
<dbReference type="InterPro" id="IPR011990">
    <property type="entry name" value="TPR-like_helical_dom_sf"/>
</dbReference>
<dbReference type="PROSITE" id="PS51257">
    <property type="entry name" value="PROKAR_LIPOPROTEIN"/>
    <property type="match status" value="1"/>
</dbReference>
<dbReference type="RefSeq" id="WP_345026215.1">
    <property type="nucleotide sequence ID" value="NZ_BAABEY010000001.1"/>
</dbReference>
<dbReference type="EMBL" id="BAABEY010000001">
    <property type="protein sequence ID" value="GAA4431710.1"/>
    <property type="molecule type" value="Genomic_DNA"/>
</dbReference>
<protein>
    <recommendedName>
        <fullName evidence="4">SusD-like starch-binding protein associating with outer membrane</fullName>
    </recommendedName>
</protein>
<dbReference type="InterPro" id="IPR041662">
    <property type="entry name" value="SusD-like_2"/>
</dbReference>
<keyword evidence="1" id="KW-0732">Signal</keyword>
<dbReference type="SUPFAM" id="SSF48452">
    <property type="entry name" value="TPR-like"/>
    <property type="match status" value="1"/>
</dbReference>
<dbReference type="Pfam" id="PF12771">
    <property type="entry name" value="SusD-like_2"/>
    <property type="match status" value="2"/>
</dbReference>
<organism evidence="2 3">
    <name type="scientific">Ravibacter arvi</name>
    <dbReference type="NCBI Taxonomy" id="2051041"/>
    <lineage>
        <taxon>Bacteria</taxon>
        <taxon>Pseudomonadati</taxon>
        <taxon>Bacteroidota</taxon>
        <taxon>Cytophagia</taxon>
        <taxon>Cytophagales</taxon>
        <taxon>Spirosomataceae</taxon>
        <taxon>Ravibacter</taxon>
    </lineage>
</organism>
<comment type="caution">
    <text evidence="2">The sequence shown here is derived from an EMBL/GenBank/DDBJ whole genome shotgun (WGS) entry which is preliminary data.</text>
</comment>
<keyword evidence="3" id="KW-1185">Reference proteome</keyword>
<feature type="signal peptide" evidence="1">
    <location>
        <begin position="1"/>
        <end position="25"/>
    </location>
</feature>
<accession>A0ABP8LNF3</accession>